<dbReference type="EMBL" id="JAAIUW010000007">
    <property type="protein sequence ID" value="KAF7823269.1"/>
    <property type="molecule type" value="Genomic_DNA"/>
</dbReference>
<name>A0A834TLD2_9FABA</name>
<dbReference type="Proteomes" id="UP000634136">
    <property type="component" value="Unassembled WGS sequence"/>
</dbReference>
<protein>
    <submittedName>
        <fullName evidence="1">Uncharacterized protein</fullName>
    </submittedName>
</protein>
<evidence type="ECO:0000313" key="1">
    <source>
        <dbReference type="EMBL" id="KAF7823269.1"/>
    </source>
</evidence>
<sequence length="19" mass="2224">MEGEIQDYIKAWVQVTLSL</sequence>
<accession>A0A834TLD2</accession>
<comment type="caution">
    <text evidence="1">The sequence shown here is derived from an EMBL/GenBank/DDBJ whole genome shotgun (WGS) entry which is preliminary data.</text>
</comment>
<reference evidence="1" key="1">
    <citation type="submission" date="2020-09" db="EMBL/GenBank/DDBJ databases">
        <title>Genome-Enabled Discovery of Anthraquinone Biosynthesis in Senna tora.</title>
        <authorList>
            <person name="Kang S.-H."/>
            <person name="Pandey R.P."/>
            <person name="Lee C.-M."/>
            <person name="Sim J.-S."/>
            <person name="Jeong J.-T."/>
            <person name="Choi B.-S."/>
            <person name="Jung M."/>
            <person name="Ginzburg D."/>
            <person name="Zhao K."/>
            <person name="Won S.Y."/>
            <person name="Oh T.-J."/>
            <person name="Yu Y."/>
            <person name="Kim N.-H."/>
            <person name="Lee O.R."/>
            <person name="Lee T.-H."/>
            <person name="Bashyal P."/>
            <person name="Kim T.-S."/>
            <person name="Lee W.-H."/>
            <person name="Kawkins C."/>
            <person name="Kim C.-K."/>
            <person name="Kim J.S."/>
            <person name="Ahn B.O."/>
            <person name="Rhee S.Y."/>
            <person name="Sohng J.K."/>
        </authorList>
    </citation>
    <scope>NUCLEOTIDE SEQUENCE</scope>
    <source>
        <tissue evidence="1">Leaf</tissue>
    </source>
</reference>
<evidence type="ECO:0000313" key="2">
    <source>
        <dbReference type="Proteomes" id="UP000634136"/>
    </source>
</evidence>
<organism evidence="1 2">
    <name type="scientific">Senna tora</name>
    <dbReference type="NCBI Taxonomy" id="362788"/>
    <lineage>
        <taxon>Eukaryota</taxon>
        <taxon>Viridiplantae</taxon>
        <taxon>Streptophyta</taxon>
        <taxon>Embryophyta</taxon>
        <taxon>Tracheophyta</taxon>
        <taxon>Spermatophyta</taxon>
        <taxon>Magnoliopsida</taxon>
        <taxon>eudicotyledons</taxon>
        <taxon>Gunneridae</taxon>
        <taxon>Pentapetalae</taxon>
        <taxon>rosids</taxon>
        <taxon>fabids</taxon>
        <taxon>Fabales</taxon>
        <taxon>Fabaceae</taxon>
        <taxon>Caesalpinioideae</taxon>
        <taxon>Cassia clade</taxon>
        <taxon>Senna</taxon>
    </lineage>
</organism>
<keyword evidence="2" id="KW-1185">Reference proteome</keyword>
<gene>
    <name evidence="1" type="ORF">G2W53_021413</name>
</gene>
<proteinExistence type="predicted"/>
<dbReference type="AlphaFoldDB" id="A0A834TLD2"/>